<name>A0A0A9WL52_LYGHE</name>
<accession>A0A0A9WL52</accession>
<dbReference type="AlphaFoldDB" id="A0A0A9WL52"/>
<gene>
    <name evidence="1" type="primary">DEGP10_1</name>
    <name evidence="1" type="ORF">CM83_37284</name>
</gene>
<reference evidence="2" key="3">
    <citation type="submission" date="2014-09" db="EMBL/GenBank/DDBJ databases">
        <authorList>
            <person name="Magalhaes I.L.F."/>
            <person name="Oliveira U."/>
            <person name="Santos F.R."/>
            <person name="Vidigal T.H.D.A."/>
            <person name="Brescovit A.D."/>
            <person name="Santos A.J."/>
        </authorList>
    </citation>
    <scope>NUCLEOTIDE SEQUENCE</scope>
</reference>
<dbReference type="EMBL" id="GBHO01036361">
    <property type="protein sequence ID" value="JAG07243.1"/>
    <property type="molecule type" value="Transcribed_RNA"/>
</dbReference>
<organism evidence="1">
    <name type="scientific">Lygus hesperus</name>
    <name type="common">Western plant bug</name>
    <dbReference type="NCBI Taxonomy" id="30085"/>
    <lineage>
        <taxon>Eukaryota</taxon>
        <taxon>Metazoa</taxon>
        <taxon>Ecdysozoa</taxon>
        <taxon>Arthropoda</taxon>
        <taxon>Hexapoda</taxon>
        <taxon>Insecta</taxon>
        <taxon>Pterygota</taxon>
        <taxon>Neoptera</taxon>
        <taxon>Paraneoptera</taxon>
        <taxon>Hemiptera</taxon>
        <taxon>Heteroptera</taxon>
        <taxon>Panheteroptera</taxon>
        <taxon>Cimicomorpha</taxon>
        <taxon>Miridae</taxon>
        <taxon>Mirini</taxon>
        <taxon>Lygus</taxon>
    </lineage>
</organism>
<evidence type="ECO:0000313" key="1">
    <source>
        <dbReference type="EMBL" id="JAG07243.1"/>
    </source>
</evidence>
<protein>
    <submittedName>
        <fullName evidence="1">Protease Do-like 10, mitochondrial</fullName>
    </submittedName>
</protein>
<keyword evidence="1" id="KW-0378">Hydrolase</keyword>
<dbReference type="EMBL" id="GBRD01001161">
    <property type="protein sequence ID" value="JAG64660.1"/>
    <property type="molecule type" value="Transcribed_RNA"/>
</dbReference>
<evidence type="ECO:0000313" key="2">
    <source>
        <dbReference type="EMBL" id="JAG64660.1"/>
    </source>
</evidence>
<dbReference type="GO" id="GO:0008233">
    <property type="term" value="F:peptidase activity"/>
    <property type="evidence" value="ECO:0007669"/>
    <property type="project" value="UniProtKB-KW"/>
</dbReference>
<reference evidence="1" key="1">
    <citation type="journal article" date="2014" name="PLoS ONE">
        <title>Transcriptome-Based Identification of ABC Transporters in the Western Tarnished Plant Bug Lygus hesperus.</title>
        <authorList>
            <person name="Hull J.J."/>
            <person name="Chaney K."/>
            <person name="Geib S.M."/>
            <person name="Fabrick J.A."/>
            <person name="Brent C.S."/>
            <person name="Walsh D."/>
            <person name="Lavine L.C."/>
        </authorList>
    </citation>
    <scope>NUCLEOTIDE SEQUENCE</scope>
</reference>
<proteinExistence type="predicted"/>
<dbReference type="GO" id="GO:0006508">
    <property type="term" value="P:proteolysis"/>
    <property type="evidence" value="ECO:0007669"/>
    <property type="project" value="UniProtKB-KW"/>
</dbReference>
<reference evidence="1" key="2">
    <citation type="submission" date="2014-07" db="EMBL/GenBank/DDBJ databases">
        <authorList>
            <person name="Hull J."/>
        </authorList>
    </citation>
    <scope>NUCLEOTIDE SEQUENCE</scope>
</reference>
<keyword evidence="1" id="KW-0645">Protease</keyword>
<sequence>MDLIYLSENFAFESVRAPHVERYRQTWYDYESEAKNTIANKSQNKIPEKGGKQHCRLCQEKSKKSLSNYIRQKSTCNANNCIRRGRMSRQQLLHFTVQTSKSIKEVL</sequence>